<dbReference type="PANTHER" id="PTHR33116:SF86">
    <property type="entry name" value="REVERSE TRANSCRIPTASE DOMAIN-CONTAINING PROTEIN"/>
    <property type="match status" value="1"/>
</dbReference>
<keyword evidence="2" id="KW-1185">Reference proteome</keyword>
<protein>
    <submittedName>
        <fullName evidence="1">Uncharacterized protein</fullName>
    </submittedName>
</protein>
<organism evidence="1 2">
    <name type="scientific">Dipteronia sinensis</name>
    <dbReference type="NCBI Taxonomy" id="43782"/>
    <lineage>
        <taxon>Eukaryota</taxon>
        <taxon>Viridiplantae</taxon>
        <taxon>Streptophyta</taxon>
        <taxon>Embryophyta</taxon>
        <taxon>Tracheophyta</taxon>
        <taxon>Spermatophyta</taxon>
        <taxon>Magnoliopsida</taxon>
        <taxon>eudicotyledons</taxon>
        <taxon>Gunneridae</taxon>
        <taxon>Pentapetalae</taxon>
        <taxon>rosids</taxon>
        <taxon>malvids</taxon>
        <taxon>Sapindales</taxon>
        <taxon>Sapindaceae</taxon>
        <taxon>Hippocastanoideae</taxon>
        <taxon>Acereae</taxon>
        <taxon>Dipteronia</taxon>
    </lineage>
</organism>
<dbReference type="AlphaFoldDB" id="A0AAE0E1T1"/>
<comment type="caution">
    <text evidence="1">The sequence shown here is derived from an EMBL/GenBank/DDBJ whole genome shotgun (WGS) entry which is preliminary data.</text>
</comment>
<evidence type="ECO:0000313" key="2">
    <source>
        <dbReference type="Proteomes" id="UP001281410"/>
    </source>
</evidence>
<evidence type="ECO:0000313" key="1">
    <source>
        <dbReference type="EMBL" id="KAK3199722.1"/>
    </source>
</evidence>
<dbReference type="Proteomes" id="UP001281410">
    <property type="component" value="Unassembled WGS sequence"/>
</dbReference>
<dbReference type="EMBL" id="JANJYJ010000007">
    <property type="protein sequence ID" value="KAK3199722.1"/>
    <property type="molecule type" value="Genomic_DNA"/>
</dbReference>
<name>A0AAE0E1T1_9ROSI</name>
<sequence>MVRKMHWCKWSRLCRPKIEGGLGFHDLETFNRALLANQCWRILKNPSSLAATILKSCYFRNSSFMDSKSKLSASFIWRSLGWGKGVLEKGLRWTVGDGSLIRIYKDKWIPKQSTFKIIFQPLLRLEATVNPLLSPSGGWNNSLLVQYFTTEDVVAIQSIPIGSGSCGDALVWHYDDTGAFNVKSGYQVARNMVVQASSSNSTSSINTYWWKRLWSLKLPQKIKKNYIEEVF</sequence>
<reference evidence="1" key="1">
    <citation type="journal article" date="2023" name="Plant J.">
        <title>Genome sequences and population genomics provide insights into the demographic history, inbreeding, and mutation load of two 'living fossil' tree species of Dipteronia.</title>
        <authorList>
            <person name="Feng Y."/>
            <person name="Comes H.P."/>
            <person name="Chen J."/>
            <person name="Zhu S."/>
            <person name="Lu R."/>
            <person name="Zhang X."/>
            <person name="Li P."/>
            <person name="Qiu J."/>
            <person name="Olsen K.M."/>
            <person name="Qiu Y."/>
        </authorList>
    </citation>
    <scope>NUCLEOTIDE SEQUENCE</scope>
    <source>
        <strain evidence="1">NBL</strain>
    </source>
</reference>
<proteinExistence type="predicted"/>
<dbReference type="PANTHER" id="PTHR33116">
    <property type="entry name" value="REVERSE TRANSCRIPTASE ZINC-BINDING DOMAIN-CONTAINING PROTEIN-RELATED-RELATED"/>
    <property type="match status" value="1"/>
</dbReference>
<gene>
    <name evidence="1" type="ORF">Dsin_023137</name>
</gene>
<accession>A0AAE0E1T1</accession>